<sequence length="172" mass="18590">MASLPCSFCSLSSGCLNAELSSAFRHRRNDALDVWRVRSGGGGQAAEASRASHLPFERIGDCPTAPSLPRHVDSDAGPALFRPPPITPPHAADDMNSTWLIHVECWRRTIITVMPNCRTGTSPHVALVSSVPDLPNAHDPRPGRLPCIHVQACICRGLRPSPSSPRACHTYM</sequence>
<dbReference type="GeneID" id="54479652"/>
<evidence type="ECO:0000313" key="1">
    <source>
        <dbReference type="EMBL" id="KAF2486163.1"/>
    </source>
</evidence>
<reference evidence="1" key="1">
    <citation type="journal article" date="2020" name="Stud. Mycol.">
        <title>101 Dothideomycetes genomes: a test case for predicting lifestyles and emergence of pathogens.</title>
        <authorList>
            <person name="Haridas S."/>
            <person name="Albert R."/>
            <person name="Binder M."/>
            <person name="Bloem J."/>
            <person name="Labutti K."/>
            <person name="Salamov A."/>
            <person name="Andreopoulos B."/>
            <person name="Baker S."/>
            <person name="Barry K."/>
            <person name="Bills G."/>
            <person name="Bluhm B."/>
            <person name="Cannon C."/>
            <person name="Castanera R."/>
            <person name="Culley D."/>
            <person name="Daum C."/>
            <person name="Ezra D."/>
            <person name="Gonzalez J."/>
            <person name="Henrissat B."/>
            <person name="Kuo A."/>
            <person name="Liang C."/>
            <person name="Lipzen A."/>
            <person name="Lutzoni F."/>
            <person name="Magnuson J."/>
            <person name="Mondo S."/>
            <person name="Nolan M."/>
            <person name="Ohm R."/>
            <person name="Pangilinan J."/>
            <person name="Park H.-J."/>
            <person name="Ramirez L."/>
            <person name="Alfaro M."/>
            <person name="Sun H."/>
            <person name="Tritt A."/>
            <person name="Yoshinaga Y."/>
            <person name="Zwiers L.-H."/>
            <person name="Turgeon B."/>
            <person name="Goodwin S."/>
            <person name="Spatafora J."/>
            <person name="Crous P."/>
            <person name="Grigoriev I."/>
        </authorList>
    </citation>
    <scope>NUCLEOTIDE SEQUENCE</scope>
    <source>
        <strain evidence="1">CBS 113389</strain>
    </source>
</reference>
<dbReference type="Proteomes" id="UP000799767">
    <property type="component" value="Unassembled WGS sequence"/>
</dbReference>
<dbReference type="RefSeq" id="XP_033592732.1">
    <property type="nucleotide sequence ID" value="XM_033738650.1"/>
</dbReference>
<dbReference type="AlphaFoldDB" id="A0A6A6Q3D2"/>
<protein>
    <submittedName>
        <fullName evidence="1">Uncharacterized protein</fullName>
    </submittedName>
</protein>
<proteinExistence type="predicted"/>
<accession>A0A6A6Q3D2</accession>
<evidence type="ECO:0000313" key="2">
    <source>
        <dbReference type="Proteomes" id="UP000799767"/>
    </source>
</evidence>
<name>A0A6A6Q3D2_9PEZI</name>
<gene>
    <name evidence="1" type="ORF">BDY17DRAFT_72154</name>
</gene>
<keyword evidence="2" id="KW-1185">Reference proteome</keyword>
<organism evidence="1 2">
    <name type="scientific">Neohortaea acidophila</name>
    <dbReference type="NCBI Taxonomy" id="245834"/>
    <lineage>
        <taxon>Eukaryota</taxon>
        <taxon>Fungi</taxon>
        <taxon>Dikarya</taxon>
        <taxon>Ascomycota</taxon>
        <taxon>Pezizomycotina</taxon>
        <taxon>Dothideomycetes</taxon>
        <taxon>Dothideomycetidae</taxon>
        <taxon>Mycosphaerellales</taxon>
        <taxon>Teratosphaeriaceae</taxon>
        <taxon>Neohortaea</taxon>
    </lineage>
</organism>
<dbReference type="EMBL" id="MU001632">
    <property type="protein sequence ID" value="KAF2486163.1"/>
    <property type="molecule type" value="Genomic_DNA"/>
</dbReference>